<dbReference type="AlphaFoldDB" id="A0A1L9TGY4"/>
<feature type="signal peptide" evidence="2">
    <location>
        <begin position="1"/>
        <end position="20"/>
    </location>
</feature>
<sequence>MARALCATLGLALCIGLGHPHRFLREAPSLNSKRARRLLPRSALFSLFLVRIQSSLVRMDLGTPLPGCRRLIARPRGRMQPLPLPTTPPLFKVTNGFALQPVDSSCTTSPSTRNRTCCPGSHSRISERTGR</sequence>
<dbReference type="RefSeq" id="XP_040702461.1">
    <property type="nucleotide sequence ID" value="XM_040844861.1"/>
</dbReference>
<accession>A0A1L9TGY4</accession>
<reference evidence="4" key="1">
    <citation type="journal article" date="2017" name="Genome Biol.">
        <title>Comparative genomics reveals high biological diversity and specific adaptations in the industrially and medically important fungal genus Aspergillus.</title>
        <authorList>
            <person name="de Vries R.P."/>
            <person name="Riley R."/>
            <person name="Wiebenga A."/>
            <person name="Aguilar-Osorio G."/>
            <person name="Amillis S."/>
            <person name="Uchima C.A."/>
            <person name="Anderluh G."/>
            <person name="Asadollahi M."/>
            <person name="Askin M."/>
            <person name="Barry K."/>
            <person name="Battaglia E."/>
            <person name="Bayram O."/>
            <person name="Benocci T."/>
            <person name="Braus-Stromeyer S.A."/>
            <person name="Caldana C."/>
            <person name="Canovas D."/>
            <person name="Cerqueira G.C."/>
            <person name="Chen F."/>
            <person name="Chen W."/>
            <person name="Choi C."/>
            <person name="Clum A."/>
            <person name="Dos Santos R.A."/>
            <person name="Damasio A.R."/>
            <person name="Diallinas G."/>
            <person name="Emri T."/>
            <person name="Fekete E."/>
            <person name="Flipphi M."/>
            <person name="Freyberg S."/>
            <person name="Gallo A."/>
            <person name="Gournas C."/>
            <person name="Habgood R."/>
            <person name="Hainaut M."/>
            <person name="Harispe M.L."/>
            <person name="Henrissat B."/>
            <person name="Hilden K.S."/>
            <person name="Hope R."/>
            <person name="Hossain A."/>
            <person name="Karabika E."/>
            <person name="Karaffa L."/>
            <person name="Karanyi Z."/>
            <person name="Krasevec N."/>
            <person name="Kuo A."/>
            <person name="Kusch H."/>
            <person name="LaButti K."/>
            <person name="Lagendijk E.L."/>
            <person name="Lapidus A."/>
            <person name="Levasseur A."/>
            <person name="Lindquist E."/>
            <person name="Lipzen A."/>
            <person name="Logrieco A.F."/>
            <person name="MacCabe A."/>
            <person name="Maekelae M.R."/>
            <person name="Malavazi I."/>
            <person name="Melin P."/>
            <person name="Meyer V."/>
            <person name="Mielnichuk N."/>
            <person name="Miskei M."/>
            <person name="Molnar A.P."/>
            <person name="Mule G."/>
            <person name="Ngan C.Y."/>
            <person name="Orejas M."/>
            <person name="Orosz E."/>
            <person name="Ouedraogo J.P."/>
            <person name="Overkamp K.M."/>
            <person name="Park H.-S."/>
            <person name="Perrone G."/>
            <person name="Piumi F."/>
            <person name="Punt P.J."/>
            <person name="Ram A.F."/>
            <person name="Ramon A."/>
            <person name="Rauscher S."/>
            <person name="Record E."/>
            <person name="Riano-Pachon D.M."/>
            <person name="Robert V."/>
            <person name="Roehrig J."/>
            <person name="Ruller R."/>
            <person name="Salamov A."/>
            <person name="Salih N.S."/>
            <person name="Samson R.A."/>
            <person name="Sandor E."/>
            <person name="Sanguinetti M."/>
            <person name="Schuetze T."/>
            <person name="Sepcic K."/>
            <person name="Shelest E."/>
            <person name="Sherlock G."/>
            <person name="Sophianopoulou V."/>
            <person name="Squina F.M."/>
            <person name="Sun H."/>
            <person name="Susca A."/>
            <person name="Todd R.B."/>
            <person name="Tsang A."/>
            <person name="Unkles S.E."/>
            <person name="van de Wiele N."/>
            <person name="van Rossen-Uffink D."/>
            <person name="Oliveira J.V."/>
            <person name="Vesth T.C."/>
            <person name="Visser J."/>
            <person name="Yu J.-H."/>
            <person name="Zhou M."/>
            <person name="Andersen M.R."/>
            <person name="Archer D.B."/>
            <person name="Baker S.E."/>
            <person name="Benoit I."/>
            <person name="Brakhage A.A."/>
            <person name="Braus G.H."/>
            <person name="Fischer R."/>
            <person name="Frisvad J.C."/>
            <person name="Goldman G.H."/>
            <person name="Houbraken J."/>
            <person name="Oakley B."/>
            <person name="Pocsi I."/>
            <person name="Scazzocchio C."/>
            <person name="Seiboth B."/>
            <person name="vanKuyk P.A."/>
            <person name="Wortman J."/>
            <person name="Dyer P.S."/>
            <person name="Grigoriev I.V."/>
        </authorList>
    </citation>
    <scope>NUCLEOTIDE SEQUENCE [LARGE SCALE GENOMIC DNA]</scope>
    <source>
        <strain evidence="4">CBS 593.65</strain>
    </source>
</reference>
<gene>
    <name evidence="3" type="ORF">ASPSYDRAFT_31307</name>
</gene>
<dbReference type="VEuPathDB" id="FungiDB:ASPSYDRAFT_31307"/>
<dbReference type="Proteomes" id="UP000184356">
    <property type="component" value="Unassembled WGS sequence"/>
</dbReference>
<feature type="chain" id="PRO_5012318448" description="Secreted protein" evidence="2">
    <location>
        <begin position="21"/>
        <end position="131"/>
    </location>
</feature>
<proteinExistence type="predicted"/>
<dbReference type="EMBL" id="KV878586">
    <property type="protein sequence ID" value="OJJ58655.1"/>
    <property type="molecule type" value="Genomic_DNA"/>
</dbReference>
<evidence type="ECO:0000256" key="2">
    <source>
        <dbReference type="SAM" id="SignalP"/>
    </source>
</evidence>
<protein>
    <recommendedName>
        <fullName evidence="5">Secreted protein</fullName>
    </recommendedName>
</protein>
<name>A0A1L9TGY4_9EURO</name>
<feature type="compositionally biased region" description="Polar residues" evidence="1">
    <location>
        <begin position="104"/>
        <end position="115"/>
    </location>
</feature>
<keyword evidence="2" id="KW-0732">Signal</keyword>
<evidence type="ECO:0000313" key="3">
    <source>
        <dbReference type="EMBL" id="OJJ58655.1"/>
    </source>
</evidence>
<evidence type="ECO:0000256" key="1">
    <source>
        <dbReference type="SAM" id="MobiDB-lite"/>
    </source>
</evidence>
<organism evidence="3 4">
    <name type="scientific">Aspergillus sydowii CBS 593.65</name>
    <dbReference type="NCBI Taxonomy" id="1036612"/>
    <lineage>
        <taxon>Eukaryota</taxon>
        <taxon>Fungi</taxon>
        <taxon>Dikarya</taxon>
        <taxon>Ascomycota</taxon>
        <taxon>Pezizomycotina</taxon>
        <taxon>Eurotiomycetes</taxon>
        <taxon>Eurotiomycetidae</taxon>
        <taxon>Eurotiales</taxon>
        <taxon>Aspergillaceae</taxon>
        <taxon>Aspergillus</taxon>
        <taxon>Aspergillus subgen. Nidulantes</taxon>
    </lineage>
</organism>
<evidence type="ECO:0008006" key="5">
    <source>
        <dbReference type="Google" id="ProtNLM"/>
    </source>
</evidence>
<evidence type="ECO:0000313" key="4">
    <source>
        <dbReference type="Proteomes" id="UP000184356"/>
    </source>
</evidence>
<keyword evidence="4" id="KW-1185">Reference proteome</keyword>
<dbReference type="GeneID" id="63760934"/>
<feature type="region of interest" description="Disordered" evidence="1">
    <location>
        <begin position="104"/>
        <end position="131"/>
    </location>
</feature>